<dbReference type="Gene3D" id="2.120.10.80">
    <property type="entry name" value="Kelch-type beta propeller"/>
    <property type="match status" value="2"/>
</dbReference>
<dbReference type="PANTHER" id="PTHR46228:SF2">
    <property type="entry name" value="KELCH REPEAT PROTEIN (AFU_ORTHOLOGUE AFUA_4G14350)"/>
    <property type="match status" value="1"/>
</dbReference>
<dbReference type="Pfam" id="PF24681">
    <property type="entry name" value="Kelch_KLHDC2_KLHL20_DRC7"/>
    <property type="match status" value="1"/>
</dbReference>
<reference evidence="3 4" key="1">
    <citation type="submission" date="2019-07" db="EMBL/GenBank/DDBJ databases">
        <title>Draft genome assembly of a fouling barnacle, Amphibalanus amphitrite (Darwin, 1854): The first reference genome for Thecostraca.</title>
        <authorList>
            <person name="Kim W."/>
        </authorList>
    </citation>
    <scope>NUCLEOTIDE SEQUENCE [LARGE SCALE GENOMIC DNA]</scope>
    <source>
        <strain evidence="3">SNU_AA5</strain>
        <tissue evidence="3">Soma without cirri and trophi</tissue>
    </source>
</reference>
<evidence type="ECO:0000313" key="4">
    <source>
        <dbReference type="Proteomes" id="UP000440578"/>
    </source>
</evidence>
<dbReference type="OrthoDB" id="6329155at2759"/>
<evidence type="ECO:0000256" key="1">
    <source>
        <dbReference type="ARBA" id="ARBA00022441"/>
    </source>
</evidence>
<dbReference type="InterPro" id="IPR015915">
    <property type="entry name" value="Kelch-typ_b-propeller"/>
</dbReference>
<protein>
    <submittedName>
        <fullName evidence="3">Kelch domain-containing protein 2</fullName>
    </submittedName>
</protein>
<proteinExistence type="predicted"/>
<dbReference type="PANTHER" id="PTHR46228">
    <property type="entry name" value="KELCH DOMAIN-CONTAINING PROTEIN"/>
    <property type="match status" value="1"/>
</dbReference>
<name>A0A6A4UW69_AMPAM</name>
<comment type="caution">
    <text evidence="3">The sequence shown here is derived from an EMBL/GenBank/DDBJ whole genome shotgun (WGS) entry which is preliminary data.</text>
</comment>
<dbReference type="InterPro" id="IPR011043">
    <property type="entry name" value="Gal_Oxase/kelch_b-propeller"/>
</dbReference>
<dbReference type="Proteomes" id="UP000440578">
    <property type="component" value="Unassembled WGS sequence"/>
</dbReference>
<evidence type="ECO:0000256" key="2">
    <source>
        <dbReference type="ARBA" id="ARBA00022737"/>
    </source>
</evidence>
<keyword evidence="2" id="KW-0677">Repeat</keyword>
<dbReference type="SUPFAM" id="SSF50965">
    <property type="entry name" value="Galactose oxidase, central domain"/>
    <property type="match status" value="1"/>
</dbReference>
<organism evidence="3 4">
    <name type="scientific">Amphibalanus amphitrite</name>
    <name type="common">Striped barnacle</name>
    <name type="synonym">Balanus amphitrite</name>
    <dbReference type="NCBI Taxonomy" id="1232801"/>
    <lineage>
        <taxon>Eukaryota</taxon>
        <taxon>Metazoa</taxon>
        <taxon>Ecdysozoa</taxon>
        <taxon>Arthropoda</taxon>
        <taxon>Crustacea</taxon>
        <taxon>Multicrustacea</taxon>
        <taxon>Cirripedia</taxon>
        <taxon>Thoracica</taxon>
        <taxon>Thoracicalcarea</taxon>
        <taxon>Balanomorpha</taxon>
        <taxon>Balanoidea</taxon>
        <taxon>Balanidae</taxon>
        <taxon>Amphibalaninae</taxon>
        <taxon>Amphibalanus</taxon>
    </lineage>
</organism>
<dbReference type="EMBL" id="VIIS01002223">
    <property type="protein sequence ID" value="KAF0286897.1"/>
    <property type="molecule type" value="Genomic_DNA"/>
</dbReference>
<accession>A0A6A4UW69</accession>
<dbReference type="EMBL" id="VIIS01002223">
    <property type="protein sequence ID" value="KAF0286894.1"/>
    <property type="molecule type" value="Genomic_DNA"/>
</dbReference>
<gene>
    <name evidence="3" type="primary">KLHDC2_4</name>
    <name evidence="3" type="ORF">FJT64_014661</name>
</gene>
<evidence type="ECO:0000313" key="3">
    <source>
        <dbReference type="EMBL" id="KAF0286896.1"/>
    </source>
</evidence>
<keyword evidence="1" id="KW-0880">Kelch repeat</keyword>
<dbReference type="EMBL" id="VIIS01002223">
    <property type="protein sequence ID" value="KAF0286895.1"/>
    <property type="molecule type" value="Genomic_DNA"/>
</dbReference>
<dbReference type="AlphaFoldDB" id="A0A6A4UW69"/>
<dbReference type="InterPro" id="IPR006652">
    <property type="entry name" value="Kelch_1"/>
</dbReference>
<dbReference type="EMBL" id="VIIS01002223">
    <property type="protein sequence ID" value="KAF0286896.1"/>
    <property type="molecule type" value="Genomic_DNA"/>
</dbReference>
<keyword evidence="4" id="KW-1185">Reference proteome</keyword>
<dbReference type="SMART" id="SM00612">
    <property type="entry name" value="Kelch"/>
    <property type="match status" value="2"/>
</dbReference>
<sequence>MEHDEERQRWMFAEHDERCENGENCVEPMNAKSPKLHRRVGHVAVKYKNFVIVWGGYEDDEQYDNNAYTREPYYHPADEVMLYDCEYEVWHGVRIHGDPPPRLCGATAEVIGDRMLLFGGFMEDRQLGTSNVRTVYELDLNKMAWKQIWADGVPPLACDKLVSWCYEGKFYLFGGFGPWPDDPGYYRDVRLAAHPGAMREDRCWNDQLVRLADGRWEWPETRGDRPTPRAAHAAALVGSRAYIFGGRLGNRLNDFYCLDLETMVWTKLEPADPAAPVPAARSWHSLTALDDGRLLLYGGFDALSQPLADPWIWSPSSQRWSPCTWLSEPPIRMWHAATPGEAGEVVLFGGLASSVLLDQPTYASGSVFLRETPKSLIRLCLDVLDANRETSVPLVWFTPSPLADGIIARLTACGSKPVV</sequence>